<protein>
    <submittedName>
        <fullName evidence="2">Radical SAM protein</fullName>
    </submittedName>
</protein>
<dbReference type="SFLD" id="SFLDG01082">
    <property type="entry name" value="B12-binding_domain_containing"/>
    <property type="match status" value="1"/>
</dbReference>
<proteinExistence type="predicted"/>
<sequence>MRRPRDKRSWDEYELVSNLRSKERFIQDMESFGDVRVALIYPNSYEVGSASLSTHVLLKKFNEVGSVRAERFFYSRGFSKYYSFDSLTPLDEFRIWSFSVHYELDLLNVFDILNRFSIPLKKEERNSFHPVVVVGGAMTYFSNAVLAEVGDVVHKGDLSEEFLDCLSSVDHRMSREEIVATLTTKRVEPAFSNSLGESVFISSNSVFGDRYLIEIGRGCYRKCKFCVAGHRFGRPRFRGLKDTTELMDSVSPITKRFGLVAATVTDYPNIEEVAEHCIEKGYELSVSSLRLDSLSNTLLKALRLSKQSSFTIAPEGGSQRMRDAFAKGISERDILKALELGRENGFRRVKMYYIFGAAFEDPEDRREIVKAAKKALGMGYANVILSLNPLIPKPGTPFEGMPMEPIGNLRKYEREIRSELVLEGMKIDFESLRESKLQFALANIDKERSGELLGYVERGIDPTPILNKYAEEVNLRRKEWNKHGKEEYSGR</sequence>
<dbReference type="Pfam" id="PF04055">
    <property type="entry name" value="Radical_SAM"/>
    <property type="match status" value="1"/>
</dbReference>
<dbReference type="EMBL" id="DQBS01000151">
    <property type="protein sequence ID" value="HCO70240.1"/>
    <property type="molecule type" value="Genomic_DNA"/>
</dbReference>
<dbReference type="GO" id="GO:0003824">
    <property type="term" value="F:catalytic activity"/>
    <property type="evidence" value="ECO:0007669"/>
    <property type="project" value="InterPro"/>
</dbReference>
<dbReference type="Pfam" id="PF19864">
    <property type="entry name" value="Radical_SAM_N2"/>
    <property type="match status" value="1"/>
</dbReference>
<organism evidence="2 3">
    <name type="scientific">Mesotoga infera</name>
    <dbReference type="NCBI Taxonomy" id="1236046"/>
    <lineage>
        <taxon>Bacteria</taxon>
        <taxon>Thermotogati</taxon>
        <taxon>Thermotogota</taxon>
        <taxon>Thermotogae</taxon>
        <taxon>Kosmotogales</taxon>
        <taxon>Kosmotogaceae</taxon>
        <taxon>Mesotoga</taxon>
    </lineage>
</organism>
<dbReference type="SFLD" id="SFLDS00029">
    <property type="entry name" value="Radical_SAM"/>
    <property type="match status" value="1"/>
</dbReference>
<dbReference type="SMART" id="SM00729">
    <property type="entry name" value="Elp3"/>
    <property type="match status" value="1"/>
</dbReference>
<dbReference type="PANTHER" id="PTHR42731:SF5">
    <property type="entry name" value="RADICAL SAM DOMAIN PROTEIN"/>
    <property type="match status" value="1"/>
</dbReference>
<dbReference type="SUPFAM" id="SSF102114">
    <property type="entry name" value="Radical SAM enzymes"/>
    <property type="match status" value="1"/>
</dbReference>
<reference evidence="2 3" key="1">
    <citation type="journal article" date="2018" name="Nat. Biotechnol.">
        <title>A standardized bacterial taxonomy based on genome phylogeny substantially revises the tree of life.</title>
        <authorList>
            <person name="Parks D.H."/>
            <person name="Chuvochina M."/>
            <person name="Waite D.W."/>
            <person name="Rinke C."/>
            <person name="Skarshewski A."/>
            <person name="Chaumeil P.A."/>
            <person name="Hugenholtz P."/>
        </authorList>
    </citation>
    <scope>NUCLEOTIDE SEQUENCE [LARGE SCALE GENOMIC DNA]</scope>
    <source>
        <strain evidence="2">UBA9905</strain>
    </source>
</reference>
<evidence type="ECO:0000313" key="2">
    <source>
        <dbReference type="EMBL" id="HCO70240.1"/>
    </source>
</evidence>
<gene>
    <name evidence="2" type="ORF">DIT26_06660</name>
</gene>
<dbReference type="GO" id="GO:0051536">
    <property type="term" value="F:iron-sulfur cluster binding"/>
    <property type="evidence" value="ECO:0007669"/>
    <property type="project" value="InterPro"/>
</dbReference>
<dbReference type="AlphaFoldDB" id="A0A3D3TM50"/>
<dbReference type="PANTHER" id="PTHR42731">
    <property type="entry name" value="SLL1084 PROTEIN"/>
    <property type="match status" value="1"/>
</dbReference>
<evidence type="ECO:0000259" key="1">
    <source>
        <dbReference type="PROSITE" id="PS51918"/>
    </source>
</evidence>
<dbReference type="InterPro" id="IPR045784">
    <property type="entry name" value="Radical_SAM_N2"/>
</dbReference>
<dbReference type="Gene3D" id="3.80.30.20">
    <property type="entry name" value="tm_1862 like domain"/>
    <property type="match status" value="1"/>
</dbReference>
<feature type="domain" description="Radical SAM core" evidence="1">
    <location>
        <begin position="205"/>
        <end position="428"/>
    </location>
</feature>
<dbReference type="CDD" id="cd01335">
    <property type="entry name" value="Radical_SAM"/>
    <property type="match status" value="1"/>
</dbReference>
<dbReference type="InterPro" id="IPR007197">
    <property type="entry name" value="rSAM"/>
</dbReference>
<dbReference type="InterPro" id="IPR023404">
    <property type="entry name" value="rSAM_horseshoe"/>
</dbReference>
<dbReference type="Proteomes" id="UP000264215">
    <property type="component" value="Unassembled WGS sequence"/>
</dbReference>
<name>A0A3D3TM50_9BACT</name>
<dbReference type="PROSITE" id="PS51918">
    <property type="entry name" value="RADICAL_SAM"/>
    <property type="match status" value="1"/>
</dbReference>
<evidence type="ECO:0000313" key="3">
    <source>
        <dbReference type="Proteomes" id="UP000264215"/>
    </source>
</evidence>
<dbReference type="InterPro" id="IPR006638">
    <property type="entry name" value="Elp3/MiaA/NifB-like_rSAM"/>
</dbReference>
<dbReference type="InterPro" id="IPR058240">
    <property type="entry name" value="rSAM_sf"/>
</dbReference>
<comment type="caution">
    <text evidence="2">The sequence shown here is derived from an EMBL/GenBank/DDBJ whole genome shotgun (WGS) entry which is preliminary data.</text>
</comment>
<accession>A0A3D3TM50</accession>